<dbReference type="InterPro" id="IPR018247">
    <property type="entry name" value="EF_Hand_1_Ca_BS"/>
</dbReference>
<keyword evidence="4" id="KW-1003">Cell membrane</keyword>
<accession>A0A8J8NKT7</accession>
<evidence type="ECO:0000256" key="2">
    <source>
        <dbReference type="ARBA" id="ARBA00009082"/>
    </source>
</evidence>
<sequence>MAILFVGYFEKRYTSKLFTCSTLFVGILFLLTIILPYAIVYITNNMWKKESYYFEQPDVRFRNELLIEVLTEDSVKGAESFMFSTVRSINQLSMNELGVPLIKQSVVDKNEDGLMDKLDLHIEIKSLPGRGLPITRSVREVNVIGSVDYSLQSMLQLEMISLFQVKVATPNGASAIKSNGELKLIQASPTNIDSQKRTVYNVNPFDDYSKYPISELLEFHEFRKERTYYSEQTCLVQPYGAVDKLTIDISLKIPTTQRIRYVPGILETLKHAWIQYLALFIPAIWAYRQLVGFLFKYKIMQANIVSDLSQKRII</sequence>
<keyword evidence="7" id="KW-0969">Cilium</keyword>
<dbReference type="InterPro" id="IPR019306">
    <property type="entry name" value="TMEM231"/>
</dbReference>
<dbReference type="GO" id="GO:0035869">
    <property type="term" value="C:ciliary transition zone"/>
    <property type="evidence" value="ECO:0007669"/>
    <property type="project" value="TreeGrafter"/>
</dbReference>
<dbReference type="PROSITE" id="PS00018">
    <property type="entry name" value="EF_HAND_1"/>
    <property type="match status" value="1"/>
</dbReference>
<dbReference type="EMBL" id="RRYP01012495">
    <property type="protein sequence ID" value="TNV77071.1"/>
    <property type="molecule type" value="Genomic_DNA"/>
</dbReference>
<dbReference type="Pfam" id="PF10149">
    <property type="entry name" value="TM231"/>
    <property type="match status" value="1"/>
</dbReference>
<keyword evidence="10" id="KW-0966">Cell projection</keyword>
<evidence type="ECO:0000256" key="11">
    <source>
        <dbReference type="ARBA" id="ARBA00024803"/>
    </source>
</evidence>
<keyword evidence="6 12" id="KW-1133">Transmembrane helix</keyword>
<reference evidence="13" key="1">
    <citation type="submission" date="2019-06" db="EMBL/GenBank/DDBJ databases">
        <authorList>
            <person name="Zheng W."/>
        </authorList>
    </citation>
    <scope>NUCLEOTIDE SEQUENCE</scope>
    <source>
        <strain evidence="13">QDHG01</strain>
    </source>
</reference>
<evidence type="ECO:0000313" key="14">
    <source>
        <dbReference type="Proteomes" id="UP000785679"/>
    </source>
</evidence>
<comment type="subcellular location">
    <subcellularLocation>
        <location evidence="1">Cell projection</location>
        <location evidence="1">Cilium membrane</location>
        <topology evidence="1">Multi-pass membrane protein</topology>
    </subcellularLocation>
</comment>
<comment type="caution">
    <text evidence="13">The sequence shown here is derived from an EMBL/GenBank/DDBJ whole genome shotgun (WGS) entry which is preliminary data.</text>
</comment>
<evidence type="ECO:0000256" key="10">
    <source>
        <dbReference type="ARBA" id="ARBA00023273"/>
    </source>
</evidence>
<evidence type="ECO:0000256" key="6">
    <source>
        <dbReference type="ARBA" id="ARBA00022989"/>
    </source>
</evidence>
<evidence type="ECO:0000256" key="9">
    <source>
        <dbReference type="ARBA" id="ARBA00023180"/>
    </source>
</evidence>
<dbReference type="PANTHER" id="PTHR14605">
    <property type="entry name" value="CHST5 PROTEIN"/>
    <property type="match status" value="1"/>
</dbReference>
<protein>
    <recommendedName>
        <fullName evidence="3">Transmembrane protein 231</fullName>
    </recommendedName>
</protein>
<dbReference type="Proteomes" id="UP000785679">
    <property type="component" value="Unassembled WGS sequence"/>
</dbReference>
<evidence type="ECO:0000256" key="12">
    <source>
        <dbReference type="SAM" id="Phobius"/>
    </source>
</evidence>
<keyword evidence="5 12" id="KW-0812">Transmembrane</keyword>
<evidence type="ECO:0000313" key="13">
    <source>
        <dbReference type="EMBL" id="TNV77071.1"/>
    </source>
</evidence>
<gene>
    <name evidence="13" type="ORF">FGO68_gene16092</name>
</gene>
<dbReference type="GO" id="GO:0060170">
    <property type="term" value="C:ciliary membrane"/>
    <property type="evidence" value="ECO:0007669"/>
    <property type="project" value="UniProtKB-SubCell"/>
</dbReference>
<dbReference type="GO" id="GO:0032880">
    <property type="term" value="P:regulation of protein localization"/>
    <property type="evidence" value="ECO:0007669"/>
    <property type="project" value="TreeGrafter"/>
</dbReference>
<organism evidence="13 14">
    <name type="scientific">Halteria grandinella</name>
    <dbReference type="NCBI Taxonomy" id="5974"/>
    <lineage>
        <taxon>Eukaryota</taxon>
        <taxon>Sar</taxon>
        <taxon>Alveolata</taxon>
        <taxon>Ciliophora</taxon>
        <taxon>Intramacronucleata</taxon>
        <taxon>Spirotrichea</taxon>
        <taxon>Stichotrichia</taxon>
        <taxon>Sporadotrichida</taxon>
        <taxon>Halteriidae</taxon>
        <taxon>Halteria</taxon>
    </lineage>
</organism>
<feature type="transmembrane region" description="Helical" evidence="12">
    <location>
        <begin position="21"/>
        <end position="42"/>
    </location>
</feature>
<feature type="transmembrane region" description="Helical" evidence="12">
    <location>
        <begin position="273"/>
        <end position="295"/>
    </location>
</feature>
<dbReference type="PANTHER" id="PTHR14605:SF1">
    <property type="entry name" value="TRANSMEMBRANE PROTEIN 231"/>
    <property type="match status" value="1"/>
</dbReference>
<evidence type="ECO:0000256" key="3">
    <source>
        <dbReference type="ARBA" id="ARBA00015087"/>
    </source>
</evidence>
<dbReference type="GO" id="GO:0060271">
    <property type="term" value="P:cilium assembly"/>
    <property type="evidence" value="ECO:0007669"/>
    <property type="project" value="TreeGrafter"/>
</dbReference>
<dbReference type="AlphaFoldDB" id="A0A8J8NKT7"/>
<evidence type="ECO:0000256" key="8">
    <source>
        <dbReference type="ARBA" id="ARBA00023136"/>
    </source>
</evidence>
<evidence type="ECO:0000256" key="7">
    <source>
        <dbReference type="ARBA" id="ARBA00023069"/>
    </source>
</evidence>
<comment type="similarity">
    <text evidence="2">Belongs to the TMEM231 family.</text>
</comment>
<evidence type="ECO:0000256" key="5">
    <source>
        <dbReference type="ARBA" id="ARBA00022692"/>
    </source>
</evidence>
<keyword evidence="14" id="KW-1185">Reference proteome</keyword>
<evidence type="ECO:0000256" key="4">
    <source>
        <dbReference type="ARBA" id="ARBA00022475"/>
    </source>
</evidence>
<evidence type="ECO:0000256" key="1">
    <source>
        <dbReference type="ARBA" id="ARBA00004272"/>
    </source>
</evidence>
<keyword evidence="9" id="KW-0325">Glycoprotein</keyword>
<dbReference type="OrthoDB" id="310549at2759"/>
<comment type="function">
    <text evidence="11">Transmembrane component of the tectonic-like complex, a complex localized at the transition zone of primary cilia and acting as a barrier that prevents diffusion of transmembrane proteins between the cilia and plasma membranes. Required for ciliogenesis and sonic hedgehog/SHH signaling.</text>
</comment>
<keyword evidence="8 12" id="KW-0472">Membrane</keyword>
<name>A0A8J8NKT7_HALGN</name>
<proteinExistence type="inferred from homology"/>